<feature type="transmembrane region" description="Helical" evidence="8">
    <location>
        <begin position="75"/>
        <end position="95"/>
    </location>
</feature>
<keyword evidence="6 8" id="KW-0472">Membrane</keyword>
<keyword evidence="3" id="KW-0813">Transport</keyword>
<dbReference type="OrthoDB" id="10014563at2759"/>
<evidence type="ECO:0000256" key="7">
    <source>
        <dbReference type="SAM" id="MobiDB-lite"/>
    </source>
</evidence>
<evidence type="ECO:0000256" key="8">
    <source>
        <dbReference type="SAM" id="Phobius"/>
    </source>
</evidence>
<proteinExistence type="inferred from homology"/>
<evidence type="ECO:0000256" key="3">
    <source>
        <dbReference type="ARBA" id="ARBA00022448"/>
    </source>
</evidence>
<feature type="compositionally biased region" description="Basic and acidic residues" evidence="7">
    <location>
        <begin position="406"/>
        <end position="416"/>
    </location>
</feature>
<gene>
    <name evidence="9" type="primary">slc29a4</name>
    <name evidence="9" type="ORF">GWK47_047440</name>
</gene>
<name>A0A8J5CGA1_CHIOP</name>
<evidence type="ECO:0000256" key="4">
    <source>
        <dbReference type="ARBA" id="ARBA00022692"/>
    </source>
</evidence>
<dbReference type="AlphaFoldDB" id="A0A8J5CGA1"/>
<dbReference type="GO" id="GO:0005886">
    <property type="term" value="C:plasma membrane"/>
    <property type="evidence" value="ECO:0007669"/>
    <property type="project" value="TreeGrafter"/>
</dbReference>
<dbReference type="GO" id="GO:0005337">
    <property type="term" value="F:nucleoside transmembrane transporter activity"/>
    <property type="evidence" value="ECO:0007669"/>
    <property type="project" value="InterPro"/>
</dbReference>
<comment type="similarity">
    <text evidence="2">Belongs to the SLC29A/ENT transporter (TC 2.A.57) family.</text>
</comment>
<dbReference type="Pfam" id="PF01733">
    <property type="entry name" value="Nucleoside_tran"/>
    <property type="match status" value="1"/>
</dbReference>
<keyword evidence="5 8" id="KW-1133">Transmembrane helix</keyword>
<feature type="transmembrane region" description="Helical" evidence="8">
    <location>
        <begin position="473"/>
        <end position="493"/>
    </location>
</feature>
<reference evidence="9" key="1">
    <citation type="submission" date="2020-07" db="EMBL/GenBank/DDBJ databases">
        <title>The High-quality genome of the commercially important snow crab, Chionoecetes opilio.</title>
        <authorList>
            <person name="Jeong J.-H."/>
            <person name="Ryu S."/>
        </authorList>
    </citation>
    <scope>NUCLEOTIDE SEQUENCE</scope>
    <source>
        <strain evidence="9">MADBK_172401_WGS</strain>
        <tissue evidence="9">Digestive gland</tissue>
    </source>
</reference>
<dbReference type="EMBL" id="JACEEZ010012028">
    <property type="protein sequence ID" value="KAG0720933.1"/>
    <property type="molecule type" value="Genomic_DNA"/>
</dbReference>
<evidence type="ECO:0000256" key="5">
    <source>
        <dbReference type="ARBA" id="ARBA00022989"/>
    </source>
</evidence>
<dbReference type="Proteomes" id="UP000770661">
    <property type="component" value="Unassembled WGS sequence"/>
</dbReference>
<feature type="transmembrane region" description="Helical" evidence="8">
    <location>
        <begin position="443"/>
        <end position="461"/>
    </location>
</feature>
<evidence type="ECO:0000313" key="10">
    <source>
        <dbReference type="Proteomes" id="UP000770661"/>
    </source>
</evidence>
<dbReference type="PANTHER" id="PTHR10332">
    <property type="entry name" value="EQUILIBRATIVE NUCLEOSIDE TRANSPORTER"/>
    <property type="match status" value="1"/>
</dbReference>
<feature type="region of interest" description="Disordered" evidence="7">
    <location>
        <begin position="403"/>
        <end position="426"/>
    </location>
</feature>
<evidence type="ECO:0000256" key="2">
    <source>
        <dbReference type="ARBA" id="ARBA00007965"/>
    </source>
</evidence>
<feature type="transmembrane region" description="Helical" evidence="8">
    <location>
        <begin position="150"/>
        <end position="171"/>
    </location>
</feature>
<dbReference type="PANTHER" id="PTHR10332:SF10">
    <property type="entry name" value="EQUILIBRATIVE NUCLEOSIDE TRANSPORTER 4"/>
    <property type="match status" value="1"/>
</dbReference>
<keyword evidence="10" id="KW-1185">Reference proteome</keyword>
<organism evidence="9 10">
    <name type="scientific">Chionoecetes opilio</name>
    <name type="common">Atlantic snow crab</name>
    <name type="synonym">Cancer opilio</name>
    <dbReference type="NCBI Taxonomy" id="41210"/>
    <lineage>
        <taxon>Eukaryota</taxon>
        <taxon>Metazoa</taxon>
        <taxon>Ecdysozoa</taxon>
        <taxon>Arthropoda</taxon>
        <taxon>Crustacea</taxon>
        <taxon>Multicrustacea</taxon>
        <taxon>Malacostraca</taxon>
        <taxon>Eumalacostraca</taxon>
        <taxon>Eucarida</taxon>
        <taxon>Decapoda</taxon>
        <taxon>Pleocyemata</taxon>
        <taxon>Brachyura</taxon>
        <taxon>Eubrachyura</taxon>
        <taxon>Majoidea</taxon>
        <taxon>Majidae</taxon>
        <taxon>Chionoecetes</taxon>
    </lineage>
</organism>
<dbReference type="GO" id="GO:0008504">
    <property type="term" value="F:monoamine transmembrane transporter activity"/>
    <property type="evidence" value="ECO:0007669"/>
    <property type="project" value="TreeGrafter"/>
</dbReference>
<accession>A0A8J5CGA1</accession>
<comment type="caution">
    <text evidence="9">The sequence shown here is derived from an EMBL/GenBank/DDBJ whole genome shotgun (WGS) entry which is preliminary data.</text>
</comment>
<comment type="subcellular location">
    <subcellularLocation>
        <location evidence="1">Membrane</location>
        <topology evidence="1">Multi-pass membrane protein</topology>
    </subcellularLocation>
</comment>
<evidence type="ECO:0000256" key="6">
    <source>
        <dbReference type="ARBA" id="ARBA00023136"/>
    </source>
</evidence>
<keyword evidence="4 8" id="KW-0812">Transmembrane</keyword>
<dbReference type="InterPro" id="IPR002259">
    <property type="entry name" value="Eqnu_transpt"/>
</dbReference>
<feature type="transmembrane region" description="Helical" evidence="8">
    <location>
        <begin position="107"/>
        <end position="130"/>
    </location>
</feature>
<evidence type="ECO:0000256" key="1">
    <source>
        <dbReference type="ARBA" id="ARBA00004141"/>
    </source>
</evidence>
<feature type="region of interest" description="Disordered" evidence="7">
    <location>
        <begin position="510"/>
        <end position="536"/>
    </location>
</feature>
<evidence type="ECO:0000313" key="9">
    <source>
        <dbReference type="EMBL" id="KAG0720933.1"/>
    </source>
</evidence>
<protein>
    <submittedName>
        <fullName evidence="9">Equilibrative nucleoside transporter 4</fullName>
    </submittedName>
</protein>
<feature type="transmembrane region" description="Helical" evidence="8">
    <location>
        <begin position="42"/>
        <end position="63"/>
    </location>
</feature>
<sequence>MGRGATCPPQRTPAASSTWPWCWQGFTIAIDYFQCRYPGTTIVFDISMVYIFVAFGAVLLNNLVVEAVPLNVRIVFGYVVSLVMLLFVSFFEIWWPDTFPPHLSYRITLFSVAIAALGCTVQQSSFYGYTGMLPKRYTHALLLDDQRTNTMIFFVLSIFFIVVCLATHLAVQRTTFIQSEGGSAPHHYSLYLPLKTGTQFENYWHALQCTYICFYLNLCRTTEDTEDLKRITLEPAEDGILVGARCGMGARVELGSYGGTHPVIPIHPPSILRSSTLCPVSALSWTPLDSRPQSTALGGVGSYGGTITSSDSTATFHSASTLPVSASVDPLDSQAPSYRVEHIIVGHVRAGRASAYTRSIRMWSAVKTTCSSSVLESGPLDQAPVALRLIDLPGHSPVCPVANRPWEGRPGRDSDRPQTLQHTGTQPGGVVARWQVGRSVWQYMLAIALAYFVTLCLYPGIVTEVVSCRMGSWMPVVMMAVFNLFDFIGKVLASVPYDWTRRQLVGGASRSSVRSSCPPPQWSPLSAPGTTVRRSSCPGPQWCRARGPAPDALTMPWASLALGPTVLDDTRAPGPSRIWRHGAD</sequence>